<evidence type="ECO:0000313" key="3">
    <source>
        <dbReference type="Proteomes" id="UP000634476"/>
    </source>
</evidence>
<dbReference type="Pfam" id="PF00903">
    <property type="entry name" value="Glyoxalase"/>
    <property type="match status" value="1"/>
</dbReference>
<dbReference type="NCBIfam" id="NF041414">
    <property type="entry name" value="ArsI_CadI_VOC"/>
    <property type="match status" value="1"/>
</dbReference>
<evidence type="ECO:0000259" key="1">
    <source>
        <dbReference type="PROSITE" id="PS51819"/>
    </source>
</evidence>
<feature type="domain" description="VOC" evidence="1">
    <location>
        <begin position="2"/>
        <end position="118"/>
    </location>
</feature>
<dbReference type="InterPro" id="IPR037523">
    <property type="entry name" value="VOC_core"/>
</dbReference>
<dbReference type="InterPro" id="IPR029068">
    <property type="entry name" value="Glyas_Bleomycin-R_OHBP_Dase"/>
</dbReference>
<reference evidence="2" key="1">
    <citation type="submission" date="2021-01" db="EMBL/GenBank/DDBJ databases">
        <title>Whole genome shotgun sequence of Planobispora takensis NBRC 109077.</title>
        <authorList>
            <person name="Komaki H."/>
            <person name="Tamura T."/>
        </authorList>
    </citation>
    <scope>NUCLEOTIDE SEQUENCE</scope>
    <source>
        <strain evidence="2">NBRC 109077</strain>
    </source>
</reference>
<organism evidence="2 3">
    <name type="scientific">Planobispora takensis</name>
    <dbReference type="NCBI Taxonomy" id="1367882"/>
    <lineage>
        <taxon>Bacteria</taxon>
        <taxon>Bacillati</taxon>
        <taxon>Actinomycetota</taxon>
        <taxon>Actinomycetes</taxon>
        <taxon>Streptosporangiales</taxon>
        <taxon>Streptosporangiaceae</taxon>
        <taxon>Planobispora</taxon>
    </lineage>
</organism>
<keyword evidence="3" id="KW-1185">Reference proteome</keyword>
<sequence length="171" mass="17766">MSRVQLALRVADLEGSIAFYSKLFGAAPAERREGYANFAIAEPPLKLVLIEGETGQDTRLDHLGVEVASTEEVDAAIERLKQAGLATFEENDTSCCYAVQDKVWVHGPGAEPWEVYVVKADADTLGKSAAITAGGDACCGTVACCTPAEQAVDPARSAAEAKAAAGCDCAG</sequence>
<comment type="caution">
    <text evidence="2">The sequence shown here is derived from an EMBL/GenBank/DDBJ whole genome shotgun (WGS) entry which is preliminary data.</text>
</comment>
<evidence type="ECO:0000313" key="2">
    <source>
        <dbReference type="EMBL" id="GIH98448.1"/>
    </source>
</evidence>
<dbReference type="GO" id="GO:0046686">
    <property type="term" value="P:response to cadmium ion"/>
    <property type="evidence" value="ECO:0007669"/>
    <property type="project" value="TreeGrafter"/>
</dbReference>
<dbReference type="Proteomes" id="UP000634476">
    <property type="component" value="Unassembled WGS sequence"/>
</dbReference>
<dbReference type="PANTHER" id="PTHR41294:SF1">
    <property type="entry name" value="CADMIUM-INDUCED PROTEIN CADI"/>
    <property type="match status" value="1"/>
</dbReference>
<dbReference type="InterPro" id="IPR004360">
    <property type="entry name" value="Glyas_Fos-R_dOase_dom"/>
</dbReference>
<dbReference type="SUPFAM" id="SSF54593">
    <property type="entry name" value="Glyoxalase/Bleomycin resistance protein/Dihydroxybiphenyl dioxygenase"/>
    <property type="match status" value="1"/>
</dbReference>
<dbReference type="InterPro" id="IPR049789">
    <property type="entry name" value="ArsI/CadI-like"/>
</dbReference>
<dbReference type="PANTHER" id="PTHR41294">
    <property type="entry name" value="CADMIUM-INDUCED PROTEIN CADI"/>
    <property type="match status" value="1"/>
</dbReference>
<dbReference type="EMBL" id="BOOK01000002">
    <property type="protein sequence ID" value="GIH98448.1"/>
    <property type="molecule type" value="Genomic_DNA"/>
</dbReference>
<dbReference type="AlphaFoldDB" id="A0A8J3WQG4"/>
<dbReference type="InterPro" id="IPR052393">
    <property type="entry name" value="Cadmium-induced_rsp"/>
</dbReference>
<protein>
    <submittedName>
        <fullName evidence="2">Glyoxalase</fullName>
    </submittedName>
</protein>
<dbReference type="RefSeq" id="WP_203872944.1">
    <property type="nucleotide sequence ID" value="NZ_BOOK01000002.1"/>
</dbReference>
<accession>A0A8J3WQG4</accession>
<gene>
    <name evidence="2" type="ORF">Pta02_04570</name>
</gene>
<dbReference type="PROSITE" id="PS51819">
    <property type="entry name" value="VOC"/>
    <property type="match status" value="1"/>
</dbReference>
<proteinExistence type="predicted"/>
<dbReference type="Gene3D" id="3.10.180.10">
    <property type="entry name" value="2,3-Dihydroxybiphenyl 1,2-Dioxygenase, domain 1"/>
    <property type="match status" value="1"/>
</dbReference>
<name>A0A8J3WQG4_9ACTN</name>